<dbReference type="OrthoDB" id="266020at2759"/>
<feature type="compositionally biased region" description="Polar residues" evidence="1">
    <location>
        <begin position="538"/>
        <end position="547"/>
    </location>
</feature>
<feature type="region of interest" description="Disordered" evidence="1">
    <location>
        <begin position="538"/>
        <end position="558"/>
    </location>
</feature>
<dbReference type="PANTHER" id="PTHR33443:SF30">
    <property type="entry name" value="SARCOSINE DEHYDROGENASE-2C PROTEIN"/>
    <property type="match status" value="1"/>
</dbReference>
<dbReference type="GeneID" id="9616881"/>
<organism evidence="3">
    <name type="scientific">Volvox carteri f. nagariensis</name>
    <dbReference type="NCBI Taxonomy" id="3068"/>
    <lineage>
        <taxon>Eukaryota</taxon>
        <taxon>Viridiplantae</taxon>
        <taxon>Chlorophyta</taxon>
        <taxon>core chlorophytes</taxon>
        <taxon>Chlorophyceae</taxon>
        <taxon>CS clade</taxon>
        <taxon>Chlamydomonadales</taxon>
        <taxon>Volvocaceae</taxon>
        <taxon>Volvox</taxon>
    </lineage>
</organism>
<dbReference type="Proteomes" id="UP000001058">
    <property type="component" value="Unassembled WGS sequence"/>
</dbReference>
<evidence type="ECO:0000313" key="2">
    <source>
        <dbReference type="EMBL" id="EFJ47948.1"/>
    </source>
</evidence>
<dbReference type="STRING" id="3068.D8TX47"/>
<evidence type="ECO:0000313" key="3">
    <source>
        <dbReference type="Proteomes" id="UP000001058"/>
    </source>
</evidence>
<dbReference type="AlphaFoldDB" id="D8TX47"/>
<reference evidence="2 3" key="1">
    <citation type="journal article" date="2010" name="Science">
        <title>Genomic analysis of organismal complexity in the multicellular green alga Volvox carteri.</title>
        <authorList>
            <person name="Prochnik S.E."/>
            <person name="Umen J."/>
            <person name="Nedelcu A.M."/>
            <person name="Hallmann A."/>
            <person name="Miller S.M."/>
            <person name="Nishii I."/>
            <person name="Ferris P."/>
            <person name="Kuo A."/>
            <person name="Mitros T."/>
            <person name="Fritz-Laylin L.K."/>
            <person name="Hellsten U."/>
            <person name="Chapman J."/>
            <person name="Simakov O."/>
            <person name="Rensing S.A."/>
            <person name="Terry A."/>
            <person name="Pangilinan J."/>
            <person name="Kapitonov V."/>
            <person name="Jurka J."/>
            <person name="Salamov A."/>
            <person name="Shapiro H."/>
            <person name="Schmutz J."/>
            <person name="Grimwood J."/>
            <person name="Lindquist E."/>
            <person name="Lucas S."/>
            <person name="Grigoriev I.V."/>
            <person name="Schmitt R."/>
            <person name="Kirk D."/>
            <person name="Rokhsar D.S."/>
        </authorList>
    </citation>
    <scope>NUCLEOTIDE SEQUENCE [LARGE SCALE GENOMIC DNA]</scope>
    <source>
        <strain evidence="3">f. Nagariensis / Eve</strain>
    </source>
</reference>
<dbReference type="PANTHER" id="PTHR33443">
    <property type="entry name" value="ZGC:112980"/>
    <property type="match status" value="1"/>
</dbReference>
<feature type="compositionally biased region" description="Low complexity" evidence="1">
    <location>
        <begin position="95"/>
        <end position="113"/>
    </location>
</feature>
<dbReference type="eggNOG" id="ENOG502QT1Y">
    <property type="taxonomic scope" value="Eukaryota"/>
</dbReference>
<dbReference type="KEGG" id="vcn:VOLCADRAFT_91455"/>
<accession>D8TX47</accession>
<protein>
    <submittedName>
        <fullName evidence="2">Uncharacterized protein</fullName>
    </submittedName>
</protein>
<proteinExistence type="predicted"/>
<name>D8TX47_VOLCA</name>
<dbReference type="RefSeq" id="XP_002951054.1">
    <property type="nucleotide sequence ID" value="XM_002951008.1"/>
</dbReference>
<dbReference type="InParanoid" id="D8TX47"/>
<sequence length="558" mass="59322">MDAIAFRTRARFKEPASQACDKKLQAATLISQRSRRRLRRTVASESQHEHLNNNNSPAPTSDDEQNDSVASNEIRSPDGGGQGKPAGSRNRRRCVVSPPTTSASSDDSDVVIVGEFQSNDRDGAASQQQAKRPCIRQPSPKIAVNKPPLSDKPEDGDDLESDEELRIVGMVGQVVTRDLAHPRPHCAEHHFDRDMAAVESNAKCCEQCYCFVCDVKASECQFWGTALTDFTHALYTCSGRRQRDHANARPHPGWNALRQAARAGDKALVRREFEGEGPLLSLPQVAAAATIPREMYSQQELRQLLQQQQQTAALLLSRLMQQQQSGAQRQRALETGRGGGGGGGGAMEIAATADLDFGSHVDAFLAMLSFGRPATTATATTAAVIVCGGFRAAVQTQAEQTRKAQTQTRPHFQTHMSDIRTQMGIMMQPPQPQPSSSFPYRQPPWMVTGQNPGAADISGRLRQVAAATASAAAAAAGAGGGGGGGLMLQNLQKNAVNGPIVGTMAGTAAAAAAATPPSASVPVPICLQHVPELPWTAVNLSPSTSPQGPLRSHPPAPV</sequence>
<gene>
    <name evidence="2" type="ORF">VOLCADRAFT_91455</name>
</gene>
<dbReference type="InterPro" id="IPR053234">
    <property type="entry name" value="RPM1_Interactor"/>
</dbReference>
<evidence type="ECO:0000256" key="1">
    <source>
        <dbReference type="SAM" id="MobiDB-lite"/>
    </source>
</evidence>
<keyword evidence="3" id="KW-1185">Reference proteome</keyword>
<dbReference type="EMBL" id="GL378342">
    <property type="protein sequence ID" value="EFJ47948.1"/>
    <property type="molecule type" value="Genomic_DNA"/>
</dbReference>
<feature type="region of interest" description="Disordered" evidence="1">
    <location>
        <begin position="1"/>
        <end position="160"/>
    </location>
</feature>